<dbReference type="InterPro" id="IPR000253">
    <property type="entry name" value="FHA_dom"/>
</dbReference>
<dbReference type="RefSeq" id="WP_005268896.1">
    <property type="nucleotide sequence ID" value="NZ_ANPE02000121.1"/>
</dbReference>
<evidence type="ECO:0000259" key="3">
    <source>
        <dbReference type="PROSITE" id="PS50006"/>
    </source>
</evidence>
<organism evidence="4 5">
    <name type="scientific">Arthrobacter crystallopoietes BAB-32</name>
    <dbReference type="NCBI Taxonomy" id="1246476"/>
    <lineage>
        <taxon>Bacteria</taxon>
        <taxon>Bacillati</taxon>
        <taxon>Actinomycetota</taxon>
        <taxon>Actinomycetes</taxon>
        <taxon>Micrococcales</taxon>
        <taxon>Micrococcaceae</taxon>
        <taxon>Crystallibacter</taxon>
    </lineage>
</organism>
<dbReference type="AlphaFoldDB" id="N1V2X5"/>
<evidence type="ECO:0000256" key="2">
    <source>
        <dbReference type="SAM" id="MobiDB-lite"/>
    </source>
</evidence>
<evidence type="ECO:0000313" key="4">
    <source>
        <dbReference type="EMBL" id="EMY34334.1"/>
    </source>
</evidence>
<dbReference type="Proteomes" id="UP000010729">
    <property type="component" value="Unassembled WGS sequence"/>
</dbReference>
<dbReference type="PROSITE" id="PS50006">
    <property type="entry name" value="FHA_DOMAIN"/>
    <property type="match status" value="1"/>
</dbReference>
<feature type="region of interest" description="Disordered" evidence="2">
    <location>
        <begin position="235"/>
        <end position="264"/>
    </location>
</feature>
<dbReference type="SUPFAM" id="SSF49879">
    <property type="entry name" value="SMAD/FHA domain"/>
    <property type="match status" value="1"/>
</dbReference>
<evidence type="ECO:0000256" key="1">
    <source>
        <dbReference type="ARBA" id="ARBA00022553"/>
    </source>
</evidence>
<dbReference type="OrthoDB" id="5485098at2"/>
<evidence type="ECO:0000313" key="5">
    <source>
        <dbReference type="Proteomes" id="UP000010729"/>
    </source>
</evidence>
<feature type="region of interest" description="Disordered" evidence="2">
    <location>
        <begin position="181"/>
        <end position="219"/>
    </location>
</feature>
<feature type="compositionally biased region" description="Acidic residues" evidence="2">
    <location>
        <begin position="245"/>
        <end position="262"/>
    </location>
</feature>
<feature type="compositionally biased region" description="Low complexity" evidence="2">
    <location>
        <begin position="181"/>
        <end position="190"/>
    </location>
</feature>
<dbReference type="CDD" id="cd00060">
    <property type="entry name" value="FHA"/>
    <property type="match status" value="1"/>
</dbReference>
<accession>N1V2X5</accession>
<feature type="region of interest" description="Disordered" evidence="2">
    <location>
        <begin position="331"/>
        <end position="365"/>
    </location>
</feature>
<name>N1V2X5_9MICC</name>
<reference evidence="4 5" key="1">
    <citation type="journal article" date="2013" name="Genome Announc.">
        <title>Draft Genome Sequence of Arthrobacter crystallopoietes Strain BAB-32, Revealing Genes for Bioremediation.</title>
        <authorList>
            <person name="Joshi M.N."/>
            <person name="Pandit A.S."/>
            <person name="Sharma A."/>
            <person name="Pandya R.V."/>
            <person name="Desai S.M."/>
            <person name="Saxena A.K."/>
            <person name="Bagatharia S.B."/>
        </authorList>
    </citation>
    <scope>NUCLEOTIDE SEQUENCE [LARGE SCALE GENOMIC DNA]</scope>
    <source>
        <strain evidence="4 5">BAB-32</strain>
    </source>
</reference>
<dbReference type="Gene3D" id="2.60.200.20">
    <property type="match status" value="1"/>
</dbReference>
<keyword evidence="5" id="KW-1185">Reference proteome</keyword>
<protein>
    <submittedName>
        <fullName evidence="4">FHA domain-containing protein</fullName>
    </submittedName>
</protein>
<proteinExistence type="predicted"/>
<dbReference type="Pfam" id="PF00498">
    <property type="entry name" value="FHA"/>
    <property type="match status" value="1"/>
</dbReference>
<sequence length="542" mass="55764">MAAVSYRPGPWLGLVRGGTIVLLDSGARDEVVHELWDVLAGQPTLQSVLGAVINAYGSDLSALPEFAIVSFSGQLHTILRGDVVVNADGNAGAAELSGKGVTTWAERLLPEQELFDVVINEGKEGQCRWLPLSEGVVQLGGIRVGNDDGAGTVGAERAVVSPAGAPMVAAPVSASIVSAAEPSSQAPAAEVDPAGPSDRPGEARQQDSGRGPATPDVPEALEQTGVYDLDGLDAPATADTILSPGDEDAEAPTGAGEEDLEETVVHTKAQRANLPANTVPETAEPNPVTPTPAVASGMPARTVPQPPAPETPAVSLIDSVPWLTPSASARARAAESKAAEAAQHVPSPTAGPMLPAPKGDHDGQTLMRSDLKDLAASPPAGAAAAEPPATGPMVLARVCPQGHANPPTRASCSSCAAPLAHDAREVKRPSLGKMRLSSGEVIELDRPVIVGRQPSASRVQGSVMPQLVQVRSVSGDISRSHLEVRLEGWHVILGDLKATNGTMLIRDGQPPRRLGQGESMILFDGDIADLGDGVSLRFEDLL</sequence>
<comment type="caution">
    <text evidence="4">The sequence shown here is derived from an EMBL/GenBank/DDBJ whole genome shotgun (WGS) entry which is preliminary data.</text>
</comment>
<dbReference type="InterPro" id="IPR008984">
    <property type="entry name" value="SMAD_FHA_dom_sf"/>
</dbReference>
<gene>
    <name evidence="4" type="ORF">D477_010296</name>
</gene>
<dbReference type="EMBL" id="ANPE02000121">
    <property type="protein sequence ID" value="EMY34334.1"/>
    <property type="molecule type" value="Genomic_DNA"/>
</dbReference>
<feature type="domain" description="FHA" evidence="3">
    <location>
        <begin position="448"/>
        <end position="504"/>
    </location>
</feature>
<keyword evidence="1" id="KW-0597">Phosphoprotein</keyword>